<dbReference type="Gene3D" id="3.30.565.10">
    <property type="entry name" value="Histidine kinase-like ATPase, C-terminal domain"/>
    <property type="match status" value="1"/>
</dbReference>
<keyword evidence="4" id="KW-1185">Reference proteome</keyword>
<dbReference type="GO" id="GO:0005524">
    <property type="term" value="F:ATP binding"/>
    <property type="evidence" value="ECO:0007669"/>
    <property type="project" value="InterPro"/>
</dbReference>
<keyword evidence="3" id="KW-0547">Nucleotide-binding</keyword>
<dbReference type="SUPFAM" id="SSF52540">
    <property type="entry name" value="P-loop containing nucleoside triphosphate hydrolases"/>
    <property type="match status" value="1"/>
</dbReference>
<evidence type="ECO:0000259" key="2">
    <source>
        <dbReference type="PROSITE" id="PS51194"/>
    </source>
</evidence>
<dbReference type="STRING" id="1166337.SAMN05192580_2469"/>
<reference evidence="3 4" key="1">
    <citation type="submission" date="2016-10" db="EMBL/GenBank/DDBJ databases">
        <authorList>
            <person name="de Groot N.N."/>
        </authorList>
    </citation>
    <scope>NUCLEOTIDE SEQUENCE [LARGE SCALE GENOMIC DNA]</scope>
    <source>
        <strain evidence="3 4">S5-249</strain>
    </source>
</reference>
<dbReference type="SMART" id="SM00487">
    <property type="entry name" value="DEXDc"/>
    <property type="match status" value="1"/>
</dbReference>
<keyword evidence="3" id="KW-0378">Hydrolase</keyword>
<dbReference type="Proteomes" id="UP000198824">
    <property type="component" value="Unassembled WGS sequence"/>
</dbReference>
<evidence type="ECO:0000313" key="4">
    <source>
        <dbReference type="Proteomes" id="UP000198824"/>
    </source>
</evidence>
<dbReference type="SUPFAM" id="SSF55874">
    <property type="entry name" value="ATPase domain of HSP90 chaperone/DNA topoisomerase II/histidine kinase"/>
    <property type="match status" value="1"/>
</dbReference>
<dbReference type="Gene3D" id="3.40.50.300">
    <property type="entry name" value="P-loop containing nucleotide triphosphate hydrolases"/>
    <property type="match status" value="2"/>
</dbReference>
<dbReference type="InterPro" id="IPR014001">
    <property type="entry name" value="Helicase_ATP-bd"/>
</dbReference>
<gene>
    <name evidence="3" type="ORF">SAMN05192580_2469</name>
</gene>
<dbReference type="PANTHER" id="PTHR47396">
    <property type="entry name" value="TYPE I RESTRICTION ENZYME ECOKI R PROTEIN"/>
    <property type="match status" value="1"/>
</dbReference>
<keyword evidence="3" id="KW-0347">Helicase</keyword>
<protein>
    <submittedName>
        <fullName evidence="3">Superfamily II DNA or RNA helicase</fullName>
    </submittedName>
</protein>
<dbReference type="InterPro" id="IPR050742">
    <property type="entry name" value="Helicase_Restrict-Modif_Enz"/>
</dbReference>
<sequence length="1590" mass="172927">MASVSVESANPGGAFAALAAFVADECDRRLRAYSAQPRDANEHFETEVEVLSGGYAYRQLFELVQNAADAIGEGGEERGRIEVVLDRKRLAAANTGAPIDQDGVVALLNARSSSKRAGQIGRFGIGFKSLLKLGGQVDLVSRSIGLRFDPVWCRGQIRDHLGLAADARAPGMRLAQVLDPAAPEGPLRRHGAFDWATTVVTAAIEQPDVYDRLSEEMASFPAEFILFLDADVELVLETDAGLRRKITRRREGEIFIVDDGTTESRWRLFQTKVRVTDPSALSDAQHLQAREEVPLAWAVPLGAREIAGRFWAFFPTQSDTFAAGILNAPWKLNSDRTNVIAGPWNTILMAEAAALIAANIAALATPGDPGAPISALPRQLERKDELAASLVEPLWAALINRAIVADGAGDLQQAATLGRHPLVEPEALRWWAGFAPTGTRDQLVHTACQSGRRRAARLEAFAREITERSGKAATPSLRSWGETEWLEAAATADPANAVAFLHFVDEIVNVRKLMPLQRIRQARIVPTVDGRLVTPAQAILAPVALTPAGFSAVASAVGEDARAHELLTATFGVKVLSDDVWGQLLEQSLGSAVSGDETALWLTFWANLAEAPRAATTQFFEEAHLGSLQFRNVSGEFKPRDELVALAPDARKGIAAALLLDTDYHAAHRERLPDEFWTPFGPTDCEWVSEWPGLNWAHMKPYLDKVQQVGWPKMPGNPQYGKVGILDRDYIKMPSSWRLLPSLPADHAAALTLHLLGGMANSQRDRFRPAAQPAPWPAISYGHLTRRDHYPSLTAAHPLMFWLFRFGTFAVGSALVRLKCLDIDLVSAFAAAQLAGAPALLPLFEAQAAQVDVRIARDRDELDSALRGAFWQAVFAALEGASKGFAELRPVWEQASAHQEVPARVPTRAGPLPLTEIFVATDNNPFAASDDDGRIVILSNAAAERWANAGARELDAHSEVEAGSQLGAPLLLRDIFPELSNVLTSRAAKRADAVWVEGLVEKAGHRVSEPAIAQDSTGLIMIDRQRFLALSWIEGRALLLRSLIAFGLVQGEVEALLNQLRGARSRDARAAVRAAEGLPARLLCAVGGTATPLMAILPEPVVDAIETGLSDSAIAELALAVFGPTILVKLAAVLTAEGLDPPGRWGGPAAREFVTELGFPLEFGTSASVRRDAELLVGGPLALPELHDYQQDILGGLETLLESGLGRRRAVVSLPTGGGKTRVAAEAVVRLVLNRDGQRSALWIAQTDELCEQAVQCFRQLWSNVGVEGEDLRVVRLWGGQNSPVPPEAGEAIVVVASIQTLNARLDHNSLDWLSQPGIVVIDECHHAIAPSYSSLLRWLDVQTGGEAERENEPPVIGLSATPWRGRDDDESARLAARFDRRWLPADQEGLYDELRRRQVLSALTYSPITYDRPFELSDTDIRHFEQYGELPESVMEELGADPDRNDEIVKRVLASNASSVLLFANSVKHAQFLAAKLHLLGCPAGAVSGETDRLARQHFIRRFRSGELRVLCNHSVLTTGFDAPRSDMILISRPVFSPVRYMQMVGRGLRGTANGGTETCEVATVEDNILNYRDRLAHQFCRRFFESGS</sequence>
<dbReference type="InterPro" id="IPR036890">
    <property type="entry name" value="HATPase_C_sf"/>
</dbReference>
<dbReference type="SMART" id="SM00490">
    <property type="entry name" value="HELICc"/>
    <property type="match status" value="1"/>
</dbReference>
<dbReference type="InterPro" id="IPR027417">
    <property type="entry name" value="P-loop_NTPase"/>
</dbReference>
<dbReference type="GO" id="GO:0016787">
    <property type="term" value="F:hydrolase activity"/>
    <property type="evidence" value="ECO:0007669"/>
    <property type="project" value="InterPro"/>
</dbReference>
<name>A0A1I6L978_9SPHN</name>
<keyword evidence="3" id="KW-0067">ATP-binding</keyword>
<dbReference type="GO" id="GO:0061749">
    <property type="term" value="F:forked DNA-dependent helicase activity"/>
    <property type="evidence" value="ECO:0007669"/>
    <property type="project" value="TreeGrafter"/>
</dbReference>
<dbReference type="NCBIfam" id="NF047352">
    <property type="entry name" value="P_loop_sacsin"/>
    <property type="match status" value="1"/>
</dbReference>
<dbReference type="EMBL" id="FOZG01000002">
    <property type="protein sequence ID" value="SFS00053.1"/>
    <property type="molecule type" value="Genomic_DNA"/>
</dbReference>
<feature type="domain" description="Helicase ATP-binding" evidence="1">
    <location>
        <begin position="1201"/>
        <end position="1381"/>
    </location>
</feature>
<dbReference type="Pfam" id="PF00271">
    <property type="entry name" value="Helicase_C"/>
    <property type="match status" value="1"/>
</dbReference>
<dbReference type="InterPro" id="IPR001650">
    <property type="entry name" value="Helicase_C-like"/>
</dbReference>
<evidence type="ECO:0000313" key="3">
    <source>
        <dbReference type="EMBL" id="SFS00053.1"/>
    </source>
</evidence>
<evidence type="ECO:0000259" key="1">
    <source>
        <dbReference type="PROSITE" id="PS51192"/>
    </source>
</evidence>
<organism evidence="3 4">
    <name type="scientific">Sphingomonas jatrophae</name>
    <dbReference type="NCBI Taxonomy" id="1166337"/>
    <lineage>
        <taxon>Bacteria</taxon>
        <taxon>Pseudomonadati</taxon>
        <taxon>Pseudomonadota</taxon>
        <taxon>Alphaproteobacteria</taxon>
        <taxon>Sphingomonadales</taxon>
        <taxon>Sphingomonadaceae</taxon>
        <taxon>Sphingomonas</taxon>
    </lineage>
</organism>
<dbReference type="PROSITE" id="PS51192">
    <property type="entry name" value="HELICASE_ATP_BIND_1"/>
    <property type="match status" value="1"/>
</dbReference>
<dbReference type="PANTHER" id="PTHR47396:SF1">
    <property type="entry name" value="ATP-DEPENDENT HELICASE IRC3-RELATED"/>
    <property type="match status" value="1"/>
</dbReference>
<proteinExistence type="predicted"/>
<dbReference type="Pfam" id="PF04851">
    <property type="entry name" value="ResIII"/>
    <property type="match status" value="1"/>
</dbReference>
<feature type="domain" description="Helicase C-terminal" evidence="2">
    <location>
        <begin position="1448"/>
        <end position="1590"/>
    </location>
</feature>
<dbReference type="GO" id="GO:0000403">
    <property type="term" value="F:Y-form DNA binding"/>
    <property type="evidence" value="ECO:0007669"/>
    <property type="project" value="TreeGrafter"/>
</dbReference>
<dbReference type="InterPro" id="IPR006935">
    <property type="entry name" value="Helicase/UvrB_N"/>
</dbReference>
<dbReference type="GO" id="GO:0036121">
    <property type="term" value="F:double-stranded DNA helicase activity"/>
    <property type="evidence" value="ECO:0007669"/>
    <property type="project" value="TreeGrafter"/>
</dbReference>
<accession>A0A1I6L978</accession>
<dbReference type="PROSITE" id="PS51194">
    <property type="entry name" value="HELICASE_CTER"/>
    <property type="match status" value="1"/>
</dbReference>